<keyword evidence="6" id="KW-0418">Kinase</keyword>
<proteinExistence type="inferred from homology"/>
<evidence type="ECO:0000256" key="5">
    <source>
        <dbReference type="ARBA" id="ARBA00022741"/>
    </source>
</evidence>
<dbReference type="InterPro" id="IPR016024">
    <property type="entry name" value="ARM-type_fold"/>
</dbReference>
<dbReference type="InterPro" id="IPR036940">
    <property type="entry name" value="PI3/4_kinase_cat_sf"/>
</dbReference>
<dbReference type="SMART" id="SM00146">
    <property type="entry name" value="PI3Kc"/>
    <property type="match status" value="1"/>
</dbReference>
<dbReference type="GO" id="GO:0004430">
    <property type="term" value="F:1-phosphatidylinositol 4-kinase activity"/>
    <property type="evidence" value="ECO:0007669"/>
    <property type="project" value="UniProtKB-EC"/>
</dbReference>
<protein>
    <recommendedName>
        <fullName evidence="3">1-phosphatidylinositol 4-kinase</fullName>
        <ecNumber evidence="3">2.7.1.67</ecNumber>
    </recommendedName>
</protein>
<dbReference type="PANTHER" id="PTHR10048:SF15">
    <property type="entry name" value="PHOSPHATIDYLINOSITOL 4-KINASE ALPHA"/>
    <property type="match status" value="1"/>
</dbReference>
<keyword evidence="7" id="KW-0067">ATP-binding</keyword>
<dbReference type="GO" id="GO:0005737">
    <property type="term" value="C:cytoplasm"/>
    <property type="evidence" value="ECO:0007669"/>
    <property type="project" value="TreeGrafter"/>
</dbReference>
<feature type="region of interest" description="Disordered" evidence="8">
    <location>
        <begin position="1875"/>
        <end position="1899"/>
    </location>
</feature>
<dbReference type="InterPro" id="IPR000403">
    <property type="entry name" value="PI3/4_kinase_cat_dom"/>
</dbReference>
<dbReference type="InterPro" id="IPR015433">
    <property type="entry name" value="PI3/4_kinase"/>
</dbReference>
<dbReference type="PROSITE" id="PS00915">
    <property type="entry name" value="PI3_4_KINASE_1"/>
    <property type="match status" value="1"/>
</dbReference>
<comment type="similarity">
    <text evidence="2">Belongs to the PI3/PI4-kinase family. Type III PI4K subfamily.</text>
</comment>
<feature type="domain" description="PI3K/PI4K catalytic" evidence="9">
    <location>
        <begin position="1979"/>
        <end position="2259"/>
    </location>
</feature>
<dbReference type="InterPro" id="IPR042236">
    <property type="entry name" value="PI3K_accessory_sf"/>
</dbReference>
<dbReference type="Gene3D" id="1.10.1070.11">
    <property type="entry name" value="Phosphatidylinositol 3-/4-kinase, catalytic domain"/>
    <property type="match status" value="1"/>
</dbReference>
<dbReference type="CDD" id="cd05167">
    <property type="entry name" value="PI4Kc_III_alpha"/>
    <property type="match status" value="1"/>
</dbReference>
<evidence type="ECO:0000259" key="9">
    <source>
        <dbReference type="PROSITE" id="PS50290"/>
    </source>
</evidence>
<dbReference type="GO" id="GO:0005524">
    <property type="term" value="F:ATP binding"/>
    <property type="evidence" value="ECO:0007669"/>
    <property type="project" value="UniProtKB-KW"/>
</dbReference>
<keyword evidence="12" id="KW-1185">Reference proteome</keyword>
<dbReference type="InterPro" id="IPR018936">
    <property type="entry name" value="PI3/4_kinase_CS"/>
</dbReference>
<dbReference type="InterPro" id="IPR011009">
    <property type="entry name" value="Kinase-like_dom_sf"/>
</dbReference>
<comment type="caution">
    <text evidence="11">The sequence shown here is derived from an EMBL/GenBank/DDBJ whole genome shotgun (WGS) entry which is preliminary data.</text>
</comment>
<evidence type="ECO:0000256" key="2">
    <source>
        <dbReference type="ARBA" id="ARBA00006209"/>
    </source>
</evidence>
<name>A0A8J4F609_9CHLO</name>
<feature type="compositionally biased region" description="Basic and acidic residues" evidence="8">
    <location>
        <begin position="1875"/>
        <end position="1894"/>
    </location>
</feature>
<evidence type="ECO:0000259" key="10">
    <source>
        <dbReference type="PROSITE" id="PS51545"/>
    </source>
</evidence>
<evidence type="ECO:0000313" key="11">
    <source>
        <dbReference type="EMBL" id="GIL57911.1"/>
    </source>
</evidence>
<feature type="region of interest" description="Disordered" evidence="8">
    <location>
        <begin position="1822"/>
        <end position="1846"/>
    </location>
</feature>
<feature type="domain" description="PIK helical" evidence="10">
    <location>
        <begin position="1690"/>
        <end position="1893"/>
    </location>
</feature>
<evidence type="ECO:0000256" key="8">
    <source>
        <dbReference type="SAM" id="MobiDB-lite"/>
    </source>
</evidence>
<dbReference type="GO" id="GO:0048015">
    <property type="term" value="P:phosphatidylinositol-mediated signaling"/>
    <property type="evidence" value="ECO:0007669"/>
    <property type="project" value="TreeGrafter"/>
</dbReference>
<reference evidence="11" key="1">
    <citation type="journal article" date="2021" name="Proc. Natl. Acad. Sci. U.S.A.">
        <title>Three genomes in the algal genus Volvox reveal the fate of a haploid sex-determining region after a transition to homothallism.</title>
        <authorList>
            <person name="Yamamoto K."/>
            <person name="Hamaji T."/>
            <person name="Kawai-Toyooka H."/>
            <person name="Matsuzaki R."/>
            <person name="Takahashi F."/>
            <person name="Nishimura Y."/>
            <person name="Kawachi M."/>
            <person name="Noguchi H."/>
            <person name="Minakuchi Y."/>
            <person name="Umen J.G."/>
            <person name="Toyoda A."/>
            <person name="Nozaki H."/>
        </authorList>
    </citation>
    <scope>NUCLEOTIDE SEQUENCE</scope>
    <source>
        <strain evidence="11">NIES-3780</strain>
    </source>
</reference>
<keyword evidence="4" id="KW-0808">Transferase</keyword>
<dbReference type="Gene3D" id="1.25.40.70">
    <property type="entry name" value="Phosphatidylinositol 3-kinase, accessory domain (PIK)"/>
    <property type="match status" value="1"/>
</dbReference>
<evidence type="ECO:0000256" key="6">
    <source>
        <dbReference type="ARBA" id="ARBA00022777"/>
    </source>
</evidence>
<evidence type="ECO:0000256" key="1">
    <source>
        <dbReference type="ARBA" id="ARBA00001686"/>
    </source>
</evidence>
<dbReference type="SUPFAM" id="SSF48371">
    <property type="entry name" value="ARM repeat"/>
    <property type="match status" value="1"/>
</dbReference>
<dbReference type="EMBL" id="BNCO01000029">
    <property type="protein sequence ID" value="GIL57911.1"/>
    <property type="molecule type" value="Genomic_DNA"/>
</dbReference>
<dbReference type="PROSITE" id="PS51545">
    <property type="entry name" value="PIK_HELICAL"/>
    <property type="match status" value="1"/>
</dbReference>
<dbReference type="FunFam" id="3.30.1010.10:FF:000014">
    <property type="entry name" value="Phosphatidylinositol 4-kinase STT4"/>
    <property type="match status" value="1"/>
</dbReference>
<accession>A0A8J4F609</accession>
<sequence>MSMVSLLELRSSWAQSLASINPVDEEKVALLLRLCAQQSLLDEKNVSVGSYSACNVATNILPLVGFIDRSGGQRVDAIMPEVIRQLPLLMTCWTQPCAESSALAQLFEGMFTGLHRVLYNKDVPVKWRQALSGVVGDLLVRLVKTLLHMPTDVQAGAAAAAADGGVLVQPPAPAPPQQQPAPLPGTSPAQLILRALTRSQAFAVGGGVPLLPAEAKVLLSWMVENVLPVGGKLAASSAMAPAPGTRAGAGAAAGGDEKVLLLMAQLVRTMLMAQRDSIAGDGAAALGGVGSANLQENERQLLTTVLTWSMGLVRAVMTKLLQPVTGLEALSSTLLAGKQLPAAPAQPQTAGTIRAAARLAATAMHGLLLRSVGTAAVGGSSPAGVLTPAARTQLMDVVSMLLDMSESCVSLAMVVGSKMAGADKVLDMAAYILEDCSSLIITAAREAATFSTASAAPLTNGTADAKSHPPPPAAAVASLDVGTIFSRLKAILLAAAALVDHEAGTGTTANWRKYWSWDVSRPLTASYVRGSRMPGWGAQRLCCNVAETLVCGLAASYHAGVPTYAKALLLLPLSLPDTGLAGVGGTNAAAGVSGRDANEALVLSLAMGRLFVLLRGNEELAYSMVPLLTDVLTQPATSPAVVSLQASVVQTLAAIAANSVTSERTVTWAYNQITDVLLRLLLEARHPGAVAAALAATAEGPGAEALSAGLLKLAKGIRHAPSVVRRDLRNRLLVQFSELGLRAGSFNRDHGSVRAEMGRLLPAIAEACEGLESSALSASRFSMGSLAAQQQLNNGNAAKADLQMIRLLRNLWLYVALFGLSSSKGAAPEQLSAAGRIAAWTPVLMLAEAGASETDMAEQLKAELGERLRLAGDALASPARLRSSLQSLLDVPLGGALQPPPDANLQAYLLAVATAEVCRVKYAPLKADATASPISVALTYLQAADPVSTEAAWYAKIAKKSFEVYLGRLREESSRPSSNIPTSISPTDDAIAAGVAAEEDHRRASSYPSGRNPSYAGLSFITRNRGAYGLPNSVVADLAWPGEAVDNTGDAASAAPVVVRDIDGGDDAANGGTANERASGLARVSDRCLEILAVSLIRHLGSAGGHEEGVAPQVATVSGLLLRDLLDTYQPVYWSYACMEALLSELDSEESLDHPLSEVHGANNLSAQAVQGTASLVLAPGMGGAVWRWLHTWVLEAARIAPARTEALLRLFLDEASISSHALEGDAAEGAVGVLDGIAPSLSLSPSANSRARAAALRRDNDLMVITAEARRQAPVGAGAGGAGSGTDALRKKLFFSGVVAGVQHITGGHAAGPGAVAELALSGLEEGLAAARHNFPLLRQRYLGAAAFLARRAAEDGEEESLVGSVVHSMCYRVLQQLCMAPLRRFRPEMMYLATFAWTWISTAGPSWLVPLVSRTAAAWSATVDRGMGLFDGAWGKQVIAHNHAASSAAAAEGVPVADDGGTAEWELLKGLSCHHQWIAFLYEMWASAGDRTDAERRALTSVYDRLLHHSLMAPEERLCSHPAAVAPLFRLLQLALSYLEHASRSRPWGPPQALLFDRVLRAGLLWFSHPVAFTARISQGEAEEQHRAVADFVTMLEPILKNSPPAAPVAGPVYSAKRHGRCTMDTAAWSSHPSVSEAVWGPAAKGLRLNDSAALLLLLCRAEIARLREWSRPRMGPTVASAAPPLTAAHVRTAWKVSPQLAVAIVQRFPTPLNGVASEAQRALTELVLAAAADPRVQALPDAAMVLATDEAARARKPQLAALVTWAPASAVQGLQLMCGPAQHHKGIKAYALRCLHAASPAKVVFFLPQLVQALRSDGDVGNARSAGGGGHKGKGGDEDTRDGATGQYLLATAARDDKFAHQLMWALATEEKPPPEEFNPEVKRSGWEPPKDTGLWDPAEKLKRKVLAQMTPEQRAYWEAEDGYFNKVTSISGILKKLEPDARRAKIKSELEAFGPTRADLYVPTNPDCDVLGHIPESGAPMQSAAKVPILVKFEVAHKQQPPLPPLNREVACIFKVGDDCRQDVLALQAITILRDAFQKAGLELYLRPYGCIPTGYGRGIIEVVPKSQSRAAMGELAERGLYEIFVSQFGPPNGDCFKAAQRNFITSEAGYAVASYLLQAKDRHNGNLLIDSEGHLVHIDFGFIMDISPGHNMGFESAAFKMSHEMTQLLDPGGKRNSESYMRFQEAVVRGYLVARTVAEPIIASVALMAESGLPCFGYGKPLVNLRKRFHLEMTDAQASAYMRMLISDSYDKWTTGFYDFIQNKQNRIPY</sequence>
<comment type="catalytic activity">
    <reaction evidence="1">
        <text>a 1,2-diacyl-sn-glycero-3-phospho-(1D-myo-inositol) + ATP = a 1,2-diacyl-sn-glycero-3-phospho-(1D-myo-inositol 4-phosphate) + ADP + H(+)</text>
        <dbReference type="Rhea" id="RHEA:19877"/>
        <dbReference type="ChEBI" id="CHEBI:15378"/>
        <dbReference type="ChEBI" id="CHEBI:30616"/>
        <dbReference type="ChEBI" id="CHEBI:57880"/>
        <dbReference type="ChEBI" id="CHEBI:58178"/>
        <dbReference type="ChEBI" id="CHEBI:456216"/>
        <dbReference type="EC" id="2.7.1.67"/>
    </reaction>
</comment>
<dbReference type="InterPro" id="IPR001263">
    <property type="entry name" value="PI3K_accessory_dom"/>
</dbReference>
<dbReference type="PROSITE" id="PS50290">
    <property type="entry name" value="PI3_4_KINASE_3"/>
    <property type="match status" value="1"/>
</dbReference>
<evidence type="ECO:0000313" key="12">
    <source>
        <dbReference type="Proteomes" id="UP000747399"/>
    </source>
</evidence>
<dbReference type="PANTHER" id="PTHR10048">
    <property type="entry name" value="PHOSPHATIDYLINOSITOL KINASE"/>
    <property type="match status" value="1"/>
</dbReference>
<evidence type="ECO:0000256" key="4">
    <source>
        <dbReference type="ARBA" id="ARBA00022679"/>
    </source>
</evidence>
<dbReference type="InterPro" id="IPR045495">
    <property type="entry name" value="PI4K_N"/>
</dbReference>
<dbReference type="GO" id="GO:0005886">
    <property type="term" value="C:plasma membrane"/>
    <property type="evidence" value="ECO:0007669"/>
    <property type="project" value="TreeGrafter"/>
</dbReference>
<dbReference type="GO" id="GO:0046854">
    <property type="term" value="P:phosphatidylinositol phosphate biosynthetic process"/>
    <property type="evidence" value="ECO:0007669"/>
    <property type="project" value="InterPro"/>
</dbReference>
<dbReference type="EC" id="2.7.1.67" evidence="3"/>
<dbReference type="Pfam" id="PF00454">
    <property type="entry name" value="PI3_PI4_kinase"/>
    <property type="match status" value="1"/>
</dbReference>
<evidence type="ECO:0000256" key="3">
    <source>
        <dbReference type="ARBA" id="ARBA00012169"/>
    </source>
</evidence>
<dbReference type="Pfam" id="PF19274">
    <property type="entry name" value="PI4K_N"/>
    <property type="match status" value="2"/>
</dbReference>
<dbReference type="Proteomes" id="UP000747399">
    <property type="component" value="Unassembled WGS sequence"/>
</dbReference>
<dbReference type="FunFam" id="1.10.1070.11:FF:000012">
    <property type="entry name" value="Phosphatidylinositol 4-kinase alpha 1"/>
    <property type="match status" value="1"/>
</dbReference>
<dbReference type="Pfam" id="PF00613">
    <property type="entry name" value="PI3Ka"/>
    <property type="match status" value="1"/>
</dbReference>
<keyword evidence="5" id="KW-0547">Nucleotide-binding</keyword>
<evidence type="ECO:0000256" key="7">
    <source>
        <dbReference type="ARBA" id="ARBA00022840"/>
    </source>
</evidence>
<feature type="compositionally biased region" description="Pro residues" evidence="8">
    <location>
        <begin position="170"/>
        <end position="185"/>
    </location>
</feature>
<gene>
    <name evidence="11" type="ORF">Vafri_13118</name>
</gene>
<organism evidence="11 12">
    <name type="scientific">Volvox africanus</name>
    <dbReference type="NCBI Taxonomy" id="51714"/>
    <lineage>
        <taxon>Eukaryota</taxon>
        <taxon>Viridiplantae</taxon>
        <taxon>Chlorophyta</taxon>
        <taxon>core chlorophytes</taxon>
        <taxon>Chlorophyceae</taxon>
        <taxon>CS clade</taxon>
        <taxon>Chlamydomonadales</taxon>
        <taxon>Volvocaceae</taxon>
        <taxon>Volvox</taxon>
    </lineage>
</organism>
<feature type="region of interest" description="Disordered" evidence="8">
    <location>
        <begin position="167"/>
        <end position="186"/>
    </location>
</feature>
<dbReference type="Gene3D" id="3.30.1010.10">
    <property type="entry name" value="Phosphatidylinositol 3-kinase Catalytic Subunit, Chain A, domain 4"/>
    <property type="match status" value="1"/>
</dbReference>
<dbReference type="SMART" id="SM00145">
    <property type="entry name" value="PI3Ka"/>
    <property type="match status" value="1"/>
</dbReference>
<dbReference type="SUPFAM" id="SSF56112">
    <property type="entry name" value="Protein kinase-like (PK-like)"/>
    <property type="match status" value="1"/>
</dbReference>